<feature type="compositionally biased region" description="Acidic residues" evidence="1">
    <location>
        <begin position="9"/>
        <end position="20"/>
    </location>
</feature>
<feature type="region of interest" description="Disordered" evidence="1">
    <location>
        <begin position="109"/>
        <end position="131"/>
    </location>
</feature>
<accession>A0ABR4QU10</accession>
<feature type="region of interest" description="Disordered" evidence="1">
    <location>
        <begin position="1"/>
        <end position="26"/>
    </location>
</feature>
<dbReference type="InterPro" id="IPR043785">
    <property type="entry name" value="DUF5727"/>
</dbReference>
<protein>
    <recommendedName>
        <fullName evidence="2">DUF5727 domain-containing protein</fullName>
    </recommendedName>
</protein>
<name>A0ABR4QU10_9CEST</name>
<reference evidence="3 4" key="1">
    <citation type="journal article" date="2022" name="Front. Cell. Infect. Microbiol.">
        <title>The Genomes of Two Strains of Taenia crassiceps the Animal Model for the Study of Human Cysticercosis.</title>
        <authorList>
            <person name="Bobes R.J."/>
            <person name="Estrada K."/>
            <person name="Rios-Valencia D.G."/>
            <person name="Calderon-Gallegos A."/>
            <person name="de la Torre P."/>
            <person name="Carrero J.C."/>
            <person name="Sanchez-Flores A."/>
            <person name="Laclette J.P."/>
        </authorList>
    </citation>
    <scope>NUCLEOTIDE SEQUENCE [LARGE SCALE GENOMIC DNA]</scope>
    <source>
        <strain evidence="3">WFUcys</strain>
    </source>
</reference>
<evidence type="ECO:0000256" key="1">
    <source>
        <dbReference type="SAM" id="MobiDB-lite"/>
    </source>
</evidence>
<dbReference type="Proteomes" id="UP001651158">
    <property type="component" value="Unassembled WGS sequence"/>
</dbReference>
<evidence type="ECO:0000313" key="3">
    <source>
        <dbReference type="EMBL" id="KAL5113090.1"/>
    </source>
</evidence>
<proteinExistence type="predicted"/>
<dbReference type="EMBL" id="JAKROA010000001">
    <property type="protein sequence ID" value="KAL5113090.1"/>
    <property type="molecule type" value="Genomic_DNA"/>
</dbReference>
<feature type="domain" description="DUF5727" evidence="2">
    <location>
        <begin position="22"/>
        <end position="113"/>
    </location>
</feature>
<evidence type="ECO:0000313" key="4">
    <source>
        <dbReference type="Proteomes" id="UP001651158"/>
    </source>
</evidence>
<keyword evidence="4" id="KW-1185">Reference proteome</keyword>
<gene>
    <name evidence="3" type="ORF">TcWFU_010317</name>
</gene>
<organism evidence="3 4">
    <name type="scientific">Taenia crassiceps</name>
    <dbReference type="NCBI Taxonomy" id="6207"/>
    <lineage>
        <taxon>Eukaryota</taxon>
        <taxon>Metazoa</taxon>
        <taxon>Spiralia</taxon>
        <taxon>Lophotrochozoa</taxon>
        <taxon>Platyhelminthes</taxon>
        <taxon>Cestoda</taxon>
        <taxon>Eucestoda</taxon>
        <taxon>Cyclophyllidea</taxon>
        <taxon>Taeniidae</taxon>
        <taxon>Taenia</taxon>
    </lineage>
</organism>
<comment type="caution">
    <text evidence="3">The sequence shown here is derived from an EMBL/GenBank/DDBJ whole genome shotgun (WGS) entry which is preliminary data.</text>
</comment>
<evidence type="ECO:0000259" key="2">
    <source>
        <dbReference type="Pfam" id="PF18997"/>
    </source>
</evidence>
<dbReference type="Pfam" id="PF18997">
    <property type="entry name" value="DUF5727"/>
    <property type="match status" value="1"/>
</dbReference>
<sequence length="131" mass="14689">MWNDGHEGQEEEGEEEEVEEMGGAKAETRVQLAVNNGILCTWRGITLEESKASLCRELSRDYTSNLRKLTLNYPHSDPLPYTTFSWIGTDGVLGVTVDWEQEGESPEIAECKGDGKRVGRKEDKGENKGFH</sequence>